<dbReference type="InterPro" id="IPR036236">
    <property type="entry name" value="Znf_C2H2_sf"/>
</dbReference>
<evidence type="ECO:0000256" key="5">
    <source>
        <dbReference type="ARBA" id="ARBA00023242"/>
    </source>
</evidence>
<keyword evidence="4" id="KW-0804">Transcription</keyword>
<feature type="domain" description="Zn(2)-C6 fungal-type" evidence="8">
    <location>
        <begin position="426"/>
        <end position="455"/>
    </location>
</feature>
<dbReference type="SUPFAM" id="SSF57701">
    <property type="entry name" value="Zn2/Cys6 DNA-binding domain"/>
    <property type="match status" value="1"/>
</dbReference>
<dbReference type="GO" id="GO:0008270">
    <property type="term" value="F:zinc ion binding"/>
    <property type="evidence" value="ECO:0007669"/>
    <property type="project" value="UniProtKB-KW"/>
</dbReference>
<dbReference type="AlphaFoldDB" id="A0A8H3TWK5"/>
<evidence type="ECO:0000313" key="11">
    <source>
        <dbReference type="Proteomes" id="UP000620104"/>
    </source>
</evidence>
<dbReference type="Pfam" id="PF00172">
    <property type="entry name" value="Zn_clus"/>
    <property type="match status" value="1"/>
</dbReference>
<feature type="domain" description="C2H2-type" evidence="9">
    <location>
        <begin position="33"/>
        <end position="56"/>
    </location>
</feature>
<keyword evidence="3" id="KW-0805">Transcription regulation</keyword>
<dbReference type="SMART" id="SM00355">
    <property type="entry name" value="ZnF_C2H2"/>
    <property type="match status" value="2"/>
</dbReference>
<organism evidence="10 11">
    <name type="scientific">Naganishia liquefaciens</name>
    <dbReference type="NCBI Taxonomy" id="104408"/>
    <lineage>
        <taxon>Eukaryota</taxon>
        <taxon>Fungi</taxon>
        <taxon>Dikarya</taxon>
        <taxon>Basidiomycota</taxon>
        <taxon>Agaricomycotina</taxon>
        <taxon>Tremellomycetes</taxon>
        <taxon>Filobasidiales</taxon>
        <taxon>Filobasidiaceae</taxon>
        <taxon>Naganishia</taxon>
    </lineage>
</organism>
<evidence type="ECO:0000259" key="8">
    <source>
        <dbReference type="PROSITE" id="PS50048"/>
    </source>
</evidence>
<evidence type="ECO:0000259" key="9">
    <source>
        <dbReference type="PROSITE" id="PS50157"/>
    </source>
</evidence>
<feature type="region of interest" description="Disordered" evidence="7">
    <location>
        <begin position="794"/>
        <end position="828"/>
    </location>
</feature>
<feature type="compositionally biased region" description="Basic and acidic residues" evidence="7">
    <location>
        <begin position="57"/>
        <end position="66"/>
    </location>
</feature>
<evidence type="ECO:0000256" key="4">
    <source>
        <dbReference type="ARBA" id="ARBA00023163"/>
    </source>
</evidence>
<dbReference type="EMBL" id="BLZA01000030">
    <property type="protein sequence ID" value="GHJ88457.1"/>
    <property type="molecule type" value="Genomic_DNA"/>
</dbReference>
<evidence type="ECO:0000313" key="10">
    <source>
        <dbReference type="EMBL" id="GHJ88457.1"/>
    </source>
</evidence>
<evidence type="ECO:0000256" key="1">
    <source>
        <dbReference type="ARBA" id="ARBA00022723"/>
    </source>
</evidence>
<feature type="region of interest" description="Disordered" evidence="7">
    <location>
        <begin position="145"/>
        <end position="171"/>
    </location>
</feature>
<feature type="region of interest" description="Disordered" evidence="7">
    <location>
        <begin position="311"/>
        <end position="367"/>
    </location>
</feature>
<evidence type="ECO:0000256" key="6">
    <source>
        <dbReference type="PROSITE-ProRule" id="PRU00042"/>
    </source>
</evidence>
<name>A0A8H3TWK5_9TREE</name>
<reference evidence="10" key="1">
    <citation type="submission" date="2020-07" db="EMBL/GenBank/DDBJ databases">
        <title>Draft Genome Sequence of a Deep-Sea Yeast, Naganishia (Cryptococcus) liquefaciens strain N6.</title>
        <authorList>
            <person name="Han Y.W."/>
            <person name="Kajitani R."/>
            <person name="Morimoto H."/>
            <person name="Parhat M."/>
            <person name="Tsubouchi H."/>
            <person name="Bakenova O."/>
            <person name="Ogata M."/>
            <person name="Argunhan B."/>
            <person name="Aoki R."/>
            <person name="Kajiwara S."/>
            <person name="Itoh T."/>
            <person name="Iwasaki H."/>
        </authorList>
    </citation>
    <scope>NUCLEOTIDE SEQUENCE</scope>
    <source>
        <strain evidence="10">N6</strain>
    </source>
</reference>
<dbReference type="PROSITE" id="PS50157">
    <property type="entry name" value="ZINC_FINGER_C2H2_2"/>
    <property type="match status" value="2"/>
</dbReference>
<gene>
    <name evidence="10" type="ORF">NliqN6_4859</name>
</gene>
<sequence>MAGDNVCHVCGATFTRPQHVGRHMRSHTGDKPYHCKQCPEKFARSDLLSRHVNKNHGPAEGDDGKGTGRTAGAAKPKGRKPKFKSAIESLSGSLGPGYRPPFSNLSQAQARFLQPHYMDAQQLPYDLQAPLPNQSFQQVSQYGYAPGEQGAHSMSNPAPMPPSTSTANPLSSQMRSQYGAMYTVLEENGQMSGYQLSADDDAGAWVDIPNNSEGIQLSGEHIRTHPPSFSALAAGYPQLSSQIPSQAPPLPPVMSTTSYAQPFDNSLPTSHVPPSGNVDTLSPAFSTGYSPAILALNNANATADSSPYSFWSGSNTQSSPSNRGMPSYQQALHPGNPNIGNAAIHASSTSPYSFGDPSLPRQSSDSPAMVGLDIMQTKGGSPLAPAPVGMASLGAIPTTYSSIMPAPLIPTGTPLADQVEKVKKRACEACNHSKVKCDFQIPCGKCANRKITCVYPSARKSSRKTNMSGSPLSQGAGDGSKSSSISPAVQAVEVKAISLPSTTAESQDMPAPMTSGLSGALNEYHSRASEHEAFPDGESRQLSYMINPLGPQGAVQVASGRAQQPRLPSEDTKAFSQTRQAAEEDAQSTASGFTFRRASVIDSRRSSLATPIESRDDQHIINNLPLSNLSLGSVFLAQNGLHAPDVQQWLANASTTGSNPTQPGIAVMNVNPANQSEYTTDALGSISALPEMSWQTNERSGAPSANTMRTELLARPGLTRGRSNSFPSLFTPRGDITAKQYFAPNVKNIVGHSSIDHSALPSDWTAQIKHMSNQLNRNLSGSSSLQQVDDAIAATSQSSPQSNELPSQALLSSTQAGRAPCNPNRPSPAVIQSVASNAMSQQLAIGRGSLQTLAPERTASFLNSTPSAELDGMGWQSAYSAKKPAAVLQSPFKMPTNLARPGNKRLPSQTLGPDVQKRQSISLTEDELAGQSNLLDAAANQVSGIFAPRLDLYPASMSGRRASVPTWLPDTSGSQGLIQPGGLNNGSSLGFGQMPLQGGTPMNYSPGIPSFFFSGLTPTVSDPMQGFNFNSSIDLTTPTVERVAFNT</sequence>
<dbReference type="PROSITE" id="PS50048">
    <property type="entry name" value="ZN2_CY6_FUNGAL_2"/>
    <property type="match status" value="1"/>
</dbReference>
<dbReference type="PROSITE" id="PS00028">
    <property type="entry name" value="ZINC_FINGER_C2H2_1"/>
    <property type="match status" value="2"/>
</dbReference>
<dbReference type="InterPro" id="IPR001138">
    <property type="entry name" value="Zn2Cys6_DnaBD"/>
</dbReference>
<dbReference type="Gene3D" id="3.30.160.60">
    <property type="entry name" value="Classic Zinc Finger"/>
    <property type="match status" value="2"/>
</dbReference>
<dbReference type="GO" id="GO:0000981">
    <property type="term" value="F:DNA-binding transcription factor activity, RNA polymerase II-specific"/>
    <property type="evidence" value="ECO:0007669"/>
    <property type="project" value="InterPro"/>
</dbReference>
<dbReference type="OrthoDB" id="6365676at2759"/>
<dbReference type="SMART" id="SM00066">
    <property type="entry name" value="GAL4"/>
    <property type="match status" value="1"/>
</dbReference>
<keyword evidence="6" id="KW-0863">Zinc-finger</keyword>
<evidence type="ECO:0008006" key="12">
    <source>
        <dbReference type="Google" id="ProtNLM"/>
    </source>
</evidence>
<comment type="caution">
    <text evidence="10">The sequence shown here is derived from an EMBL/GenBank/DDBJ whole genome shotgun (WGS) entry which is preliminary data.</text>
</comment>
<feature type="region of interest" description="Disordered" evidence="7">
    <location>
        <begin position="459"/>
        <end position="486"/>
    </location>
</feature>
<keyword evidence="5" id="KW-0539">Nucleus</keyword>
<dbReference type="PANTHER" id="PTHR47660">
    <property type="entry name" value="TRANSCRIPTION FACTOR WITH C2H2 AND ZN(2)-CYS(6) DNA BINDING DOMAIN (EUROFUNG)-RELATED-RELATED"/>
    <property type="match status" value="1"/>
</dbReference>
<dbReference type="InterPro" id="IPR036864">
    <property type="entry name" value="Zn2-C6_fun-type_DNA-bd_sf"/>
</dbReference>
<dbReference type="InterPro" id="IPR013087">
    <property type="entry name" value="Znf_C2H2_type"/>
</dbReference>
<proteinExistence type="predicted"/>
<dbReference type="SUPFAM" id="SSF57667">
    <property type="entry name" value="beta-beta-alpha zinc fingers"/>
    <property type="match status" value="1"/>
</dbReference>
<feature type="compositionally biased region" description="Polar residues" evidence="7">
    <location>
        <begin position="464"/>
        <end position="473"/>
    </location>
</feature>
<keyword evidence="1" id="KW-0479">Metal-binding</keyword>
<feature type="region of interest" description="Disordered" evidence="7">
    <location>
        <begin position="52"/>
        <end position="92"/>
    </location>
</feature>
<dbReference type="Pfam" id="PF00096">
    <property type="entry name" value="zf-C2H2"/>
    <property type="match status" value="2"/>
</dbReference>
<evidence type="ECO:0000256" key="3">
    <source>
        <dbReference type="ARBA" id="ARBA00023015"/>
    </source>
</evidence>
<dbReference type="CDD" id="cd00067">
    <property type="entry name" value="GAL4"/>
    <property type="match status" value="1"/>
</dbReference>
<evidence type="ECO:0000256" key="2">
    <source>
        <dbReference type="ARBA" id="ARBA00022833"/>
    </source>
</evidence>
<dbReference type="Proteomes" id="UP000620104">
    <property type="component" value="Unassembled WGS sequence"/>
</dbReference>
<keyword evidence="11" id="KW-1185">Reference proteome</keyword>
<feature type="compositionally biased region" description="Polar residues" evidence="7">
    <location>
        <begin position="311"/>
        <end position="330"/>
    </location>
</feature>
<dbReference type="PANTHER" id="PTHR47660:SF2">
    <property type="entry name" value="TRANSCRIPTION FACTOR WITH C2H2 AND ZN(2)-CYS(6) DNA BINDING DOMAIN (EUROFUNG)"/>
    <property type="match status" value="1"/>
</dbReference>
<feature type="domain" description="C2H2-type" evidence="9">
    <location>
        <begin position="5"/>
        <end position="32"/>
    </location>
</feature>
<protein>
    <recommendedName>
        <fullName evidence="12">Zn(2)-C6 fungal-type domain-containing protein</fullName>
    </recommendedName>
</protein>
<feature type="region of interest" description="Disordered" evidence="7">
    <location>
        <begin position="561"/>
        <end position="590"/>
    </location>
</feature>
<dbReference type="Gene3D" id="4.10.240.10">
    <property type="entry name" value="Zn(2)-C6 fungal-type DNA-binding domain"/>
    <property type="match status" value="1"/>
</dbReference>
<feature type="compositionally biased region" description="Polar residues" evidence="7">
    <location>
        <begin position="794"/>
        <end position="816"/>
    </location>
</feature>
<evidence type="ECO:0000256" key="7">
    <source>
        <dbReference type="SAM" id="MobiDB-lite"/>
    </source>
</evidence>
<keyword evidence="2" id="KW-0862">Zinc</keyword>
<accession>A0A8H3TWK5</accession>